<proteinExistence type="inferred from homology"/>
<feature type="compositionally biased region" description="Polar residues" evidence="6">
    <location>
        <begin position="1"/>
        <end position="12"/>
    </location>
</feature>
<evidence type="ECO:0000313" key="8">
    <source>
        <dbReference type="EMBL" id="KAJ8437689.1"/>
    </source>
</evidence>
<dbReference type="Pfam" id="PF10520">
    <property type="entry name" value="Lipid_desat"/>
    <property type="match status" value="1"/>
</dbReference>
<dbReference type="Proteomes" id="UP001153076">
    <property type="component" value="Unassembled WGS sequence"/>
</dbReference>
<dbReference type="AlphaFoldDB" id="A0A9Q1K6E2"/>
<evidence type="ECO:0000256" key="4">
    <source>
        <dbReference type="ARBA" id="ARBA00022989"/>
    </source>
</evidence>
<gene>
    <name evidence="8" type="ORF">Cgig2_030711</name>
</gene>
<feature type="domain" description="Lipid desaturase" evidence="7">
    <location>
        <begin position="91"/>
        <end position="171"/>
    </location>
</feature>
<dbReference type="PANTHER" id="PTHR48140">
    <property type="entry name" value="FATTY ACID DESATURASE 4, CHLOROPLASTIC-RELATED"/>
    <property type="match status" value="1"/>
</dbReference>
<dbReference type="OrthoDB" id="5103at2759"/>
<comment type="caution">
    <text evidence="8">The sequence shown here is derived from an EMBL/GenBank/DDBJ whole genome shotgun (WGS) entry which is preliminary data.</text>
</comment>
<accession>A0A9Q1K6E2</accession>
<keyword evidence="5" id="KW-0472">Membrane</keyword>
<evidence type="ECO:0000256" key="3">
    <source>
        <dbReference type="ARBA" id="ARBA00022692"/>
    </source>
</evidence>
<comment type="similarity">
    <text evidence="2">Belongs to the fatty acid desaturase CarF family.</text>
</comment>
<evidence type="ECO:0000256" key="5">
    <source>
        <dbReference type="ARBA" id="ARBA00023136"/>
    </source>
</evidence>
<comment type="subcellular location">
    <subcellularLocation>
        <location evidence="1">Membrane</location>
        <topology evidence="1">Multi-pass membrane protein</topology>
    </subcellularLocation>
</comment>
<dbReference type="GO" id="GO:0016020">
    <property type="term" value="C:membrane"/>
    <property type="evidence" value="ECO:0007669"/>
    <property type="project" value="UniProtKB-SubCell"/>
</dbReference>
<evidence type="ECO:0000259" key="7">
    <source>
        <dbReference type="Pfam" id="PF10520"/>
    </source>
</evidence>
<dbReference type="InterPro" id="IPR019547">
    <property type="entry name" value="Lipid_desat"/>
</dbReference>
<dbReference type="InterPro" id="IPR052864">
    <property type="entry name" value="Chloroplast_FAD_CarF"/>
</dbReference>
<keyword evidence="3" id="KW-0812">Transmembrane</keyword>
<organism evidence="8 9">
    <name type="scientific">Carnegiea gigantea</name>
    <dbReference type="NCBI Taxonomy" id="171969"/>
    <lineage>
        <taxon>Eukaryota</taxon>
        <taxon>Viridiplantae</taxon>
        <taxon>Streptophyta</taxon>
        <taxon>Embryophyta</taxon>
        <taxon>Tracheophyta</taxon>
        <taxon>Spermatophyta</taxon>
        <taxon>Magnoliopsida</taxon>
        <taxon>eudicotyledons</taxon>
        <taxon>Gunneridae</taxon>
        <taxon>Pentapetalae</taxon>
        <taxon>Caryophyllales</taxon>
        <taxon>Cactineae</taxon>
        <taxon>Cactaceae</taxon>
        <taxon>Cactoideae</taxon>
        <taxon>Echinocereeae</taxon>
        <taxon>Carnegiea</taxon>
    </lineage>
</organism>
<keyword evidence="4" id="KW-1133">Transmembrane helix</keyword>
<feature type="region of interest" description="Disordered" evidence="6">
    <location>
        <begin position="1"/>
        <end position="38"/>
    </location>
</feature>
<evidence type="ECO:0000256" key="1">
    <source>
        <dbReference type="ARBA" id="ARBA00004141"/>
    </source>
</evidence>
<evidence type="ECO:0000256" key="6">
    <source>
        <dbReference type="SAM" id="MobiDB-lite"/>
    </source>
</evidence>
<evidence type="ECO:0000256" key="2">
    <source>
        <dbReference type="ARBA" id="ARBA00007620"/>
    </source>
</evidence>
<evidence type="ECO:0000313" key="9">
    <source>
        <dbReference type="Proteomes" id="UP001153076"/>
    </source>
</evidence>
<dbReference type="PANTHER" id="PTHR48140:SF1">
    <property type="entry name" value="FATTY ACID DESATURASE 4, CHLOROPLASTIC-RELATED"/>
    <property type="match status" value="1"/>
</dbReference>
<protein>
    <recommendedName>
        <fullName evidence="7">Lipid desaturase domain-containing protein</fullName>
    </recommendedName>
</protein>
<reference evidence="8" key="1">
    <citation type="submission" date="2022-04" db="EMBL/GenBank/DDBJ databases">
        <title>Carnegiea gigantea Genome sequencing and assembly v2.</title>
        <authorList>
            <person name="Copetti D."/>
            <person name="Sanderson M.J."/>
            <person name="Burquez A."/>
            <person name="Wojciechowski M.F."/>
        </authorList>
    </citation>
    <scope>NUCLEOTIDE SEQUENCE</scope>
    <source>
        <strain evidence="8">SGP5-SGP5p</strain>
        <tissue evidence="8">Aerial part</tissue>
    </source>
</reference>
<name>A0A9Q1K6E2_9CARY</name>
<dbReference type="EMBL" id="JAKOGI010000287">
    <property type="protein sequence ID" value="KAJ8437689.1"/>
    <property type="molecule type" value="Genomic_DNA"/>
</dbReference>
<sequence>MAPTEPKSSMTRLVTEPSPPGPVPAQVRTSKAPGPNDPDLKLTWAHKAWVAGGCTTVLVALDDHGDATTPILWAQIEAFQGHHKWPWTITSQPFHAWIHSTKSKLPKIVVGLQDLVVLVSRSQHTNHHRPPYNGNYCIVSGVWNKFLDENKIFEILEMVLFFQFGLRPRSWNEPDLEWTQESSTSFS</sequence>
<keyword evidence="9" id="KW-1185">Reference proteome</keyword>